<dbReference type="Pfam" id="PF04575">
    <property type="entry name" value="SlipAM"/>
    <property type="match status" value="1"/>
</dbReference>
<dbReference type="EMBL" id="CP084959">
    <property type="protein sequence ID" value="UOA22874.1"/>
    <property type="molecule type" value="Genomic_DNA"/>
</dbReference>
<gene>
    <name evidence="2" type="ORF">DSM110277_01282</name>
</gene>
<sequence>MVAAIYAAASGAAWAEVVLSPDQLRNAAVRSVETGAAAQGLRFADALLHRDAGDFKAQVLRARALRDLGRTDEAIAAGRTAWRMADSGTERYASAMIMAQALSSAGHKTRAQFWLRRAAHHAPGPRARKQVEQHYTYVRQTNALQTQLSFTLAPNSNINNGSARDTSELNYVVSEILFGGPVEYVLSGSAQALSGIEYGFGLNTRYRFHQTATRAHDLTLGLSYRTFSLSDSAKADAPMVDGGDFAFGTVMLGYGFRQINLDARGEFQSSAQLGQSWYGGAEYATRMRAGISQSYRIAPHQKAMLSLEHELQDGQRTVDMETTSISGSFTQNLSSGDLAYLSVGASVATSPDANSEYDEVELRGAYVFRKPVAGAALQLGMGVELRDYDVSRHSADGRQDKRIFADITATFQQFDYYGFNPSATLQASRTDSNINLYDINRVGISIGIKSAF</sequence>
<evidence type="ECO:0000313" key="2">
    <source>
        <dbReference type="EMBL" id="UOA22874.1"/>
    </source>
</evidence>
<dbReference type="InterPro" id="IPR007655">
    <property type="entry name" value="Slam_C"/>
</dbReference>
<keyword evidence="3" id="KW-1185">Reference proteome</keyword>
<dbReference type="AlphaFoldDB" id="A0AAX3AAH8"/>
<protein>
    <recommendedName>
        <fullName evidence="1">Surface lipoprotein assembly modifier C-terminal domain-containing protein</fullName>
    </recommendedName>
</protein>
<name>A0AAX3AAH8_9RHOB</name>
<evidence type="ECO:0000259" key="1">
    <source>
        <dbReference type="Pfam" id="PF04575"/>
    </source>
</evidence>
<dbReference type="Proteomes" id="UP000830781">
    <property type="component" value="Chromosome"/>
</dbReference>
<feature type="domain" description="Surface lipoprotein assembly modifier C-terminal" evidence="1">
    <location>
        <begin position="147"/>
        <end position="450"/>
    </location>
</feature>
<evidence type="ECO:0000313" key="3">
    <source>
        <dbReference type="Proteomes" id="UP000830781"/>
    </source>
</evidence>
<organism evidence="2 3">
    <name type="scientific">Sulfitobacter pontiacus</name>
    <dbReference type="NCBI Taxonomy" id="60137"/>
    <lineage>
        <taxon>Bacteria</taxon>
        <taxon>Pseudomonadati</taxon>
        <taxon>Pseudomonadota</taxon>
        <taxon>Alphaproteobacteria</taxon>
        <taxon>Rhodobacterales</taxon>
        <taxon>Roseobacteraceae</taxon>
        <taxon>Sulfitobacter</taxon>
    </lineage>
</organism>
<proteinExistence type="predicted"/>
<dbReference type="Gene3D" id="1.25.40.10">
    <property type="entry name" value="Tetratricopeptide repeat domain"/>
    <property type="match status" value="1"/>
</dbReference>
<reference evidence="3" key="1">
    <citation type="journal article" date="2022" name="Microorganisms">
        <title>Beyond the ABCs#Discovery of Three New Plasmid Types in Rhodobacterales (RepQ, RepY, RepW).</title>
        <authorList>
            <person name="Freese H.M."/>
            <person name="Ringel V."/>
            <person name="Overmann J."/>
            <person name="Petersen J."/>
        </authorList>
    </citation>
    <scope>NUCLEOTIDE SEQUENCE [LARGE SCALE GENOMIC DNA]</scope>
    <source>
        <strain evidence="3">DSM 110277</strain>
    </source>
</reference>
<accession>A0AAX3AAH8</accession>
<dbReference type="InterPro" id="IPR011990">
    <property type="entry name" value="TPR-like_helical_dom_sf"/>
</dbReference>
<dbReference type="SUPFAM" id="SSF48452">
    <property type="entry name" value="TPR-like"/>
    <property type="match status" value="1"/>
</dbReference>